<dbReference type="FunFam" id="4.10.410.10:FF:000021">
    <property type="entry name" value="Serine protease inhibitor, putative"/>
    <property type="match status" value="1"/>
</dbReference>
<dbReference type="SMART" id="SM00131">
    <property type="entry name" value="KU"/>
    <property type="match status" value="1"/>
</dbReference>
<feature type="chain" id="PRO_5034060144" description="BPTI/Kunitz inhibitor domain-containing protein" evidence="4">
    <location>
        <begin position="25"/>
        <end position="127"/>
    </location>
</feature>
<accession>A0A8C0B613</accession>
<dbReference type="InterPro" id="IPR002223">
    <property type="entry name" value="Kunitz_BPTI"/>
</dbReference>
<organism evidence="6 7">
    <name type="scientific">Buteo japonicus</name>
    <dbReference type="NCBI Taxonomy" id="224669"/>
    <lineage>
        <taxon>Eukaryota</taxon>
        <taxon>Metazoa</taxon>
        <taxon>Chordata</taxon>
        <taxon>Craniata</taxon>
        <taxon>Vertebrata</taxon>
        <taxon>Euteleostomi</taxon>
        <taxon>Archelosauria</taxon>
        <taxon>Archosauria</taxon>
        <taxon>Dinosauria</taxon>
        <taxon>Saurischia</taxon>
        <taxon>Theropoda</taxon>
        <taxon>Coelurosauria</taxon>
        <taxon>Aves</taxon>
        <taxon>Neognathae</taxon>
        <taxon>Neoaves</taxon>
        <taxon>Telluraves</taxon>
        <taxon>Accipitrimorphae</taxon>
        <taxon>Accipitriformes</taxon>
        <taxon>Accipitridae</taxon>
        <taxon>Accipitrinae</taxon>
        <taxon>Buteo</taxon>
    </lineage>
</organism>
<sequence>TGSFWLFGLSSLFGLLLNWHGVGLLSCGVFGCEELCSLPKAVGHCRASMPRWWFNITGGSCQSFVFGGCKGNANNFLTERECQESCVLGGSKGSPKKPEHCAEQTEANSTYNGKTSLRCLVLLNPFP</sequence>
<keyword evidence="1" id="KW-0646">Protease inhibitor</keyword>
<dbReference type="SUPFAM" id="SSF57362">
    <property type="entry name" value="BPTI-like"/>
    <property type="match status" value="1"/>
</dbReference>
<dbReference type="PANTHER" id="PTHR47247:SF1">
    <property type="entry name" value="KUNITZ-TYPE PROTEASE INHIBITOR 2"/>
    <property type="match status" value="1"/>
</dbReference>
<proteinExistence type="predicted"/>
<evidence type="ECO:0000313" key="6">
    <source>
        <dbReference type="Ensembl" id="ENSBJAP00000012119.1"/>
    </source>
</evidence>
<evidence type="ECO:0000256" key="3">
    <source>
        <dbReference type="ARBA" id="ARBA00023157"/>
    </source>
</evidence>
<dbReference type="InterPro" id="IPR020901">
    <property type="entry name" value="Prtase_inh_Kunz-CS"/>
</dbReference>
<evidence type="ECO:0000259" key="5">
    <source>
        <dbReference type="PROSITE" id="PS50279"/>
    </source>
</evidence>
<dbReference type="PROSITE" id="PS50279">
    <property type="entry name" value="BPTI_KUNITZ_2"/>
    <property type="match status" value="1"/>
</dbReference>
<keyword evidence="3" id="KW-1015">Disulfide bond</keyword>
<dbReference type="Pfam" id="PF00014">
    <property type="entry name" value="Kunitz_BPTI"/>
    <property type="match status" value="1"/>
</dbReference>
<protein>
    <recommendedName>
        <fullName evidence="5">BPTI/Kunitz inhibitor domain-containing protein</fullName>
    </recommendedName>
</protein>
<dbReference type="Ensembl" id="ENSBJAT00000012459.1">
    <property type="protein sequence ID" value="ENSBJAP00000012119.1"/>
    <property type="gene ID" value="ENSBJAG00000008160.1"/>
</dbReference>
<dbReference type="PANTHER" id="PTHR47247">
    <property type="entry name" value="KUNITZ-TYPE PROTEASE INHIBITOR 2"/>
    <property type="match status" value="1"/>
</dbReference>
<feature type="signal peptide" evidence="4">
    <location>
        <begin position="1"/>
        <end position="24"/>
    </location>
</feature>
<feature type="domain" description="BPTI/Kunitz inhibitor" evidence="5">
    <location>
        <begin position="36"/>
        <end position="86"/>
    </location>
</feature>
<dbReference type="Proteomes" id="UP000694555">
    <property type="component" value="Unplaced"/>
</dbReference>
<evidence type="ECO:0000256" key="4">
    <source>
        <dbReference type="SAM" id="SignalP"/>
    </source>
</evidence>
<evidence type="ECO:0000313" key="7">
    <source>
        <dbReference type="Proteomes" id="UP000694555"/>
    </source>
</evidence>
<evidence type="ECO:0000256" key="2">
    <source>
        <dbReference type="ARBA" id="ARBA00022900"/>
    </source>
</evidence>
<dbReference type="Gene3D" id="4.10.410.10">
    <property type="entry name" value="Pancreatic trypsin inhibitor Kunitz domain"/>
    <property type="match status" value="1"/>
</dbReference>
<evidence type="ECO:0000256" key="1">
    <source>
        <dbReference type="ARBA" id="ARBA00022690"/>
    </source>
</evidence>
<dbReference type="GO" id="GO:0044483">
    <property type="term" value="P:venom-mediated perturbation of hemostasis"/>
    <property type="evidence" value="ECO:0007669"/>
    <property type="project" value="UniProtKB-ARBA"/>
</dbReference>
<dbReference type="PROSITE" id="PS00280">
    <property type="entry name" value="BPTI_KUNITZ_1"/>
    <property type="match status" value="1"/>
</dbReference>
<keyword evidence="7" id="KW-1185">Reference proteome</keyword>
<reference evidence="6" key="1">
    <citation type="submission" date="2025-08" db="UniProtKB">
        <authorList>
            <consortium name="Ensembl"/>
        </authorList>
    </citation>
    <scope>IDENTIFICATION</scope>
</reference>
<name>A0A8C0B613_9AVES</name>
<dbReference type="AlphaFoldDB" id="A0A8C0B613"/>
<dbReference type="InterPro" id="IPR036880">
    <property type="entry name" value="Kunitz_BPTI_sf"/>
</dbReference>
<reference evidence="6" key="2">
    <citation type="submission" date="2025-09" db="UniProtKB">
        <authorList>
            <consortium name="Ensembl"/>
        </authorList>
    </citation>
    <scope>IDENTIFICATION</scope>
</reference>
<keyword evidence="2" id="KW-0722">Serine protease inhibitor</keyword>
<dbReference type="GO" id="GO:0004867">
    <property type="term" value="F:serine-type endopeptidase inhibitor activity"/>
    <property type="evidence" value="ECO:0007669"/>
    <property type="project" value="UniProtKB-KW"/>
</dbReference>
<keyword evidence="4" id="KW-0732">Signal</keyword>
<dbReference type="PRINTS" id="PR00759">
    <property type="entry name" value="BASICPTASE"/>
</dbReference>